<dbReference type="EMBL" id="JAMKFB020000016">
    <property type="protein sequence ID" value="KAL0172415.1"/>
    <property type="molecule type" value="Genomic_DNA"/>
</dbReference>
<organism evidence="1 2">
    <name type="scientific">Cirrhinus mrigala</name>
    <name type="common">Mrigala</name>
    <dbReference type="NCBI Taxonomy" id="683832"/>
    <lineage>
        <taxon>Eukaryota</taxon>
        <taxon>Metazoa</taxon>
        <taxon>Chordata</taxon>
        <taxon>Craniata</taxon>
        <taxon>Vertebrata</taxon>
        <taxon>Euteleostomi</taxon>
        <taxon>Actinopterygii</taxon>
        <taxon>Neopterygii</taxon>
        <taxon>Teleostei</taxon>
        <taxon>Ostariophysi</taxon>
        <taxon>Cypriniformes</taxon>
        <taxon>Cyprinidae</taxon>
        <taxon>Labeoninae</taxon>
        <taxon>Labeonini</taxon>
        <taxon>Cirrhinus</taxon>
    </lineage>
</organism>
<comment type="caution">
    <text evidence="1">The sequence shown here is derived from an EMBL/GenBank/DDBJ whole genome shotgun (WGS) entry which is preliminary data.</text>
</comment>
<evidence type="ECO:0000313" key="1">
    <source>
        <dbReference type="EMBL" id="KAL0172415.1"/>
    </source>
</evidence>
<sequence>GSERLFAVKVLKKDVLFQDEDTESAMVERRVLGLVGRPHFLTSLYCAFQTE</sequence>
<feature type="non-terminal residue" evidence="1">
    <location>
        <position position="51"/>
    </location>
</feature>
<dbReference type="Proteomes" id="UP001529510">
    <property type="component" value="Unassembled WGS sequence"/>
</dbReference>
<keyword evidence="2" id="KW-1185">Reference proteome</keyword>
<dbReference type="AlphaFoldDB" id="A0ABD0PF72"/>
<protein>
    <submittedName>
        <fullName evidence="1">Uncharacterized protein</fullName>
    </submittedName>
</protein>
<reference evidence="1 2" key="1">
    <citation type="submission" date="2024-05" db="EMBL/GenBank/DDBJ databases">
        <title>Genome sequencing and assembly of Indian major carp, Cirrhinus mrigala (Hamilton, 1822).</title>
        <authorList>
            <person name="Mohindra V."/>
            <person name="Chowdhury L.M."/>
            <person name="Lal K."/>
            <person name="Jena J.K."/>
        </authorList>
    </citation>
    <scope>NUCLEOTIDE SEQUENCE [LARGE SCALE GENOMIC DNA]</scope>
    <source>
        <strain evidence="1">CM1030</strain>
        <tissue evidence="1">Blood</tissue>
    </source>
</reference>
<accession>A0ABD0PF72</accession>
<gene>
    <name evidence="1" type="ORF">M9458_032726</name>
</gene>
<name>A0ABD0PF72_CIRMR</name>
<evidence type="ECO:0000313" key="2">
    <source>
        <dbReference type="Proteomes" id="UP001529510"/>
    </source>
</evidence>
<proteinExistence type="predicted"/>
<feature type="non-terminal residue" evidence="1">
    <location>
        <position position="1"/>
    </location>
</feature>
<dbReference type="Gene3D" id="3.30.200.20">
    <property type="entry name" value="Phosphorylase Kinase, domain 1"/>
    <property type="match status" value="1"/>
</dbReference>